<name>A0AA86VP63_9FABA</name>
<accession>A0AA86VP63</accession>
<dbReference type="EMBL" id="OY731406">
    <property type="protein sequence ID" value="CAJ1975697.1"/>
    <property type="molecule type" value="Genomic_DNA"/>
</dbReference>
<evidence type="ECO:0000313" key="1">
    <source>
        <dbReference type="EMBL" id="CAJ1975697.1"/>
    </source>
</evidence>
<organism evidence="1 2">
    <name type="scientific">Sphenostylis stenocarpa</name>
    <dbReference type="NCBI Taxonomy" id="92480"/>
    <lineage>
        <taxon>Eukaryota</taxon>
        <taxon>Viridiplantae</taxon>
        <taxon>Streptophyta</taxon>
        <taxon>Embryophyta</taxon>
        <taxon>Tracheophyta</taxon>
        <taxon>Spermatophyta</taxon>
        <taxon>Magnoliopsida</taxon>
        <taxon>eudicotyledons</taxon>
        <taxon>Gunneridae</taxon>
        <taxon>Pentapetalae</taxon>
        <taxon>rosids</taxon>
        <taxon>fabids</taxon>
        <taxon>Fabales</taxon>
        <taxon>Fabaceae</taxon>
        <taxon>Papilionoideae</taxon>
        <taxon>50 kb inversion clade</taxon>
        <taxon>NPAAA clade</taxon>
        <taxon>indigoferoid/millettioid clade</taxon>
        <taxon>Phaseoleae</taxon>
        <taxon>Sphenostylis</taxon>
    </lineage>
</organism>
<protein>
    <submittedName>
        <fullName evidence="1">Uncharacterized protein</fullName>
    </submittedName>
</protein>
<proteinExistence type="predicted"/>
<sequence length="110" mass="12871">MEAKRSSSNTFSSVFKAYFSSGSKYEEHWESSGRRIFSSDEDKTYLVAEPGGRKYDCEYWEGNVSGRRIFASDEDREHWVAEPGIDRKASDFIAKYYATRFTDYHRQYAS</sequence>
<dbReference type="PANTHER" id="PTHR33511">
    <property type="entry name" value="OS06G0632400 PROTEIN"/>
    <property type="match status" value="1"/>
</dbReference>
<dbReference type="Proteomes" id="UP001189624">
    <property type="component" value="Chromosome 9"/>
</dbReference>
<gene>
    <name evidence="1" type="ORF">AYBTSS11_LOCUS27823</name>
</gene>
<keyword evidence="2" id="KW-1185">Reference proteome</keyword>
<dbReference type="AlphaFoldDB" id="A0AA86VP63"/>
<reference evidence="1" key="1">
    <citation type="submission" date="2023-10" db="EMBL/GenBank/DDBJ databases">
        <authorList>
            <person name="Domelevo Entfellner J.-B."/>
        </authorList>
    </citation>
    <scope>NUCLEOTIDE SEQUENCE</scope>
</reference>
<dbReference type="Gramene" id="rna-AYBTSS11_LOCUS27823">
    <property type="protein sequence ID" value="CAJ1975697.1"/>
    <property type="gene ID" value="gene-AYBTSS11_LOCUS27823"/>
</dbReference>
<evidence type="ECO:0000313" key="2">
    <source>
        <dbReference type="Proteomes" id="UP001189624"/>
    </source>
</evidence>